<dbReference type="Pfam" id="PF13202">
    <property type="entry name" value="EF-hand_5"/>
    <property type="match status" value="2"/>
</dbReference>
<reference evidence="5" key="1">
    <citation type="submission" date="2017-09" db="EMBL/GenBank/DDBJ databases">
        <title>Genome sequence of Nannocystis excedens DSM 71.</title>
        <authorList>
            <person name="Blom J."/>
        </authorList>
    </citation>
    <scope>NUCLEOTIDE SEQUENCE [LARGE SCALE GENOMIC DNA]</scope>
    <source>
        <strain evidence="5">type strain: E19</strain>
    </source>
</reference>
<dbReference type="AlphaFoldDB" id="A0A2C9D1H3"/>
<feature type="domain" description="EF-hand" evidence="3">
    <location>
        <begin position="102"/>
        <end position="137"/>
    </location>
</feature>
<protein>
    <submittedName>
        <fullName evidence="4">EF hand</fullName>
    </submittedName>
</protein>
<evidence type="ECO:0000256" key="2">
    <source>
        <dbReference type="SAM" id="SignalP"/>
    </source>
</evidence>
<dbReference type="PROSITE" id="PS00018">
    <property type="entry name" value="EF_HAND_1"/>
    <property type="match status" value="2"/>
</dbReference>
<feature type="chain" id="PRO_5012112631" evidence="2">
    <location>
        <begin position="27"/>
        <end position="208"/>
    </location>
</feature>
<dbReference type="SUPFAM" id="SSF47473">
    <property type="entry name" value="EF-hand"/>
    <property type="match status" value="1"/>
</dbReference>
<accession>A0A2C9D1H3</accession>
<feature type="compositionally biased region" description="Low complexity" evidence="1">
    <location>
        <begin position="190"/>
        <end position="199"/>
    </location>
</feature>
<feature type="signal peptide" evidence="2">
    <location>
        <begin position="1"/>
        <end position="26"/>
    </location>
</feature>
<dbReference type="Proteomes" id="UP000223606">
    <property type="component" value="Chromosome 1"/>
</dbReference>
<evidence type="ECO:0000313" key="5">
    <source>
        <dbReference type="Proteomes" id="UP000223606"/>
    </source>
</evidence>
<keyword evidence="5" id="KW-1185">Reference proteome</keyword>
<dbReference type="RefSeq" id="WP_162292600.1">
    <property type="nucleotide sequence ID" value="NZ_LT960614.1"/>
</dbReference>
<dbReference type="InterPro" id="IPR002048">
    <property type="entry name" value="EF_hand_dom"/>
</dbReference>
<dbReference type="EMBL" id="LT960614">
    <property type="protein sequence ID" value="SON54084.1"/>
    <property type="molecule type" value="Genomic_DNA"/>
</dbReference>
<name>A0A2C9D1H3_9HYPH</name>
<feature type="compositionally biased region" description="Low complexity" evidence="1">
    <location>
        <begin position="164"/>
        <end position="180"/>
    </location>
</feature>
<dbReference type="Gene3D" id="1.10.238.10">
    <property type="entry name" value="EF-hand"/>
    <property type="match status" value="2"/>
</dbReference>
<evidence type="ECO:0000259" key="3">
    <source>
        <dbReference type="PROSITE" id="PS50222"/>
    </source>
</evidence>
<feature type="region of interest" description="Disordered" evidence="1">
    <location>
        <begin position="146"/>
        <end position="208"/>
    </location>
</feature>
<dbReference type="InterPro" id="IPR018247">
    <property type="entry name" value="EF_Hand_1_Ca_BS"/>
</dbReference>
<evidence type="ECO:0000313" key="4">
    <source>
        <dbReference type="EMBL" id="SON54084.1"/>
    </source>
</evidence>
<organism evidence="4 5">
    <name type="scientific">Hartmannibacter diazotrophicus</name>
    <dbReference type="NCBI Taxonomy" id="1482074"/>
    <lineage>
        <taxon>Bacteria</taxon>
        <taxon>Pseudomonadati</taxon>
        <taxon>Pseudomonadota</taxon>
        <taxon>Alphaproteobacteria</taxon>
        <taxon>Hyphomicrobiales</taxon>
        <taxon>Pleomorphomonadaceae</taxon>
        <taxon>Hartmannibacter</taxon>
    </lineage>
</organism>
<dbReference type="InterPro" id="IPR011992">
    <property type="entry name" value="EF-hand-dom_pair"/>
</dbReference>
<keyword evidence="2" id="KW-0732">Signal</keyword>
<dbReference type="KEGG" id="hdi:HDIA_0543"/>
<dbReference type="GO" id="GO:0005509">
    <property type="term" value="F:calcium ion binding"/>
    <property type="evidence" value="ECO:0007669"/>
    <property type="project" value="InterPro"/>
</dbReference>
<feature type="domain" description="EF-hand" evidence="3">
    <location>
        <begin position="46"/>
        <end position="81"/>
    </location>
</feature>
<gene>
    <name evidence="4" type="ORF">HDIA_0543</name>
</gene>
<dbReference type="PROSITE" id="PS50222">
    <property type="entry name" value="EF_HAND_2"/>
    <property type="match status" value="2"/>
</dbReference>
<sequence>MKTSTKAILAALALTTVAGGAGVAFADGRRGGDGFGHHGMMGMHHGEGGRAEMLMQRFDTNGDGKITQDEINAAQDKRFAEANPSGTGDVTLDEFKTFWLKEHDLRVVRAFQRLDRNGDGKITKDEFDYRTKDMVKRLDRNGDGVLEQVDRPRGWGHGPGNRGPRGMMMGDGPRGMMNGQGPMGQGPMGQGPMDQSPMMQDDDSDSAQ</sequence>
<proteinExistence type="predicted"/>
<evidence type="ECO:0000256" key="1">
    <source>
        <dbReference type="SAM" id="MobiDB-lite"/>
    </source>
</evidence>
<dbReference type="SMART" id="SM00054">
    <property type="entry name" value="EFh"/>
    <property type="match status" value="2"/>
</dbReference>